<sequence length="73" mass="7879">SPNPLAKGESCRESCLFNLIRSLQPPTQGPLFHCTAPAAQILNSPFIHTNIYLELSSRLGLDVSASMTHASEV</sequence>
<accession>A0A5K3F5Y4</accession>
<protein>
    <submittedName>
        <fullName evidence="1">Ovule protein</fullName>
    </submittedName>
</protein>
<name>A0A5K3F5Y4_MESCO</name>
<evidence type="ECO:0000313" key="1">
    <source>
        <dbReference type="WBParaSite" id="MCU_005112-RA"/>
    </source>
</evidence>
<reference evidence="1" key="1">
    <citation type="submission" date="2019-11" db="UniProtKB">
        <authorList>
            <consortium name="WormBaseParasite"/>
        </authorList>
    </citation>
    <scope>IDENTIFICATION</scope>
</reference>
<organism evidence="1">
    <name type="scientific">Mesocestoides corti</name>
    <name type="common">Flatworm</name>
    <dbReference type="NCBI Taxonomy" id="53468"/>
    <lineage>
        <taxon>Eukaryota</taxon>
        <taxon>Metazoa</taxon>
        <taxon>Spiralia</taxon>
        <taxon>Lophotrochozoa</taxon>
        <taxon>Platyhelminthes</taxon>
        <taxon>Cestoda</taxon>
        <taxon>Eucestoda</taxon>
        <taxon>Cyclophyllidea</taxon>
        <taxon>Mesocestoididae</taxon>
        <taxon>Mesocestoides</taxon>
    </lineage>
</organism>
<dbReference type="WBParaSite" id="MCU_005112-RA">
    <property type="protein sequence ID" value="MCU_005112-RA"/>
    <property type="gene ID" value="MCU_005112"/>
</dbReference>
<proteinExistence type="predicted"/>
<dbReference type="AlphaFoldDB" id="A0A5K3F5Y4"/>